<keyword evidence="1" id="KW-0862">Zinc</keyword>
<proteinExistence type="predicted"/>
<dbReference type="OrthoDB" id="2258182at2759"/>
<dbReference type="AlphaFoldDB" id="A0A8H7PWS7"/>
<dbReference type="SUPFAM" id="SSF57716">
    <property type="entry name" value="Glucocorticoid receptor-like (DNA-binding domain)"/>
    <property type="match status" value="1"/>
</dbReference>
<dbReference type="Gene3D" id="3.30.50.10">
    <property type="entry name" value="Erythroid Transcription Factor GATA-1, subunit A"/>
    <property type="match status" value="1"/>
</dbReference>
<comment type="caution">
    <text evidence="3">The sequence shown here is derived from an EMBL/GenBank/DDBJ whole genome shotgun (WGS) entry which is preliminary data.</text>
</comment>
<evidence type="ECO:0000256" key="1">
    <source>
        <dbReference type="PROSITE-ProRule" id="PRU00094"/>
    </source>
</evidence>
<dbReference type="EMBL" id="JAEPQZ010000005">
    <property type="protein sequence ID" value="KAG2181258.1"/>
    <property type="molecule type" value="Genomic_DNA"/>
</dbReference>
<evidence type="ECO:0000313" key="4">
    <source>
        <dbReference type="Proteomes" id="UP000654370"/>
    </source>
</evidence>
<dbReference type="GO" id="GO:0006355">
    <property type="term" value="P:regulation of DNA-templated transcription"/>
    <property type="evidence" value="ECO:0007669"/>
    <property type="project" value="InterPro"/>
</dbReference>
<sequence length="341" mass="39011">MKISSLLAGPTLSPSPCSCISVHDLATVYKERLHKSGFNVVADLNPMKNASITFDISTSKLPKTTMYIKTASYNKLGKAYRCQFSSGKSRLPIKSSQLGSQMKMVNIFFNSSDQDQTILPQFLLFPSWLLHAFQFSKHGKNPGRTELRFFLDASDAKLDAVFRFNNILNILFRFDIDNIDRNQIENVIRLSNHLAKMCSNRPLSPPPSRAPAGVHQLYADMIELLNQQRPNKMKPACANCLNKPSSRRSLCVACYRYQLKYNVPRPRNLISNRRTCKKISLPPKKQCVNCSVNTTHQWYRNTLGKGHWCETCRSYFVRNKALRPKKLFVKAAQRNLNLHTY</sequence>
<reference evidence="3" key="1">
    <citation type="submission" date="2020-12" db="EMBL/GenBank/DDBJ databases">
        <title>Metabolic potential, ecology and presence of endohyphal bacteria is reflected in genomic diversity of Mucoromycotina.</title>
        <authorList>
            <person name="Muszewska A."/>
            <person name="Okrasinska A."/>
            <person name="Steczkiewicz K."/>
            <person name="Drgas O."/>
            <person name="Orlowska M."/>
            <person name="Perlinska-Lenart U."/>
            <person name="Aleksandrzak-Piekarczyk T."/>
            <person name="Szatraj K."/>
            <person name="Zielenkiewicz U."/>
            <person name="Pilsyk S."/>
            <person name="Malc E."/>
            <person name="Mieczkowski P."/>
            <person name="Kruszewska J.S."/>
            <person name="Biernat P."/>
            <person name="Pawlowska J."/>
        </authorList>
    </citation>
    <scope>NUCLEOTIDE SEQUENCE</scope>
    <source>
        <strain evidence="3">WA0000067209</strain>
    </source>
</reference>
<protein>
    <recommendedName>
        <fullName evidence="2">GATA-type domain-containing protein</fullName>
    </recommendedName>
</protein>
<accession>A0A8H7PWS7</accession>
<feature type="domain" description="GATA-type" evidence="2">
    <location>
        <begin position="281"/>
        <end position="335"/>
    </location>
</feature>
<dbReference type="Proteomes" id="UP000654370">
    <property type="component" value="Unassembled WGS sequence"/>
</dbReference>
<evidence type="ECO:0000313" key="3">
    <source>
        <dbReference type="EMBL" id="KAG2181258.1"/>
    </source>
</evidence>
<dbReference type="PROSITE" id="PS50114">
    <property type="entry name" value="GATA_ZN_FINGER_2"/>
    <property type="match status" value="1"/>
</dbReference>
<name>A0A8H7PWS7_MORIS</name>
<evidence type="ECO:0000259" key="2">
    <source>
        <dbReference type="PROSITE" id="PS50114"/>
    </source>
</evidence>
<dbReference type="GO" id="GO:0008270">
    <property type="term" value="F:zinc ion binding"/>
    <property type="evidence" value="ECO:0007669"/>
    <property type="project" value="UniProtKB-KW"/>
</dbReference>
<dbReference type="InterPro" id="IPR013088">
    <property type="entry name" value="Znf_NHR/GATA"/>
</dbReference>
<dbReference type="GO" id="GO:0043565">
    <property type="term" value="F:sequence-specific DNA binding"/>
    <property type="evidence" value="ECO:0007669"/>
    <property type="project" value="InterPro"/>
</dbReference>
<gene>
    <name evidence="3" type="ORF">INT43_008841</name>
</gene>
<dbReference type="InterPro" id="IPR000679">
    <property type="entry name" value="Znf_GATA"/>
</dbReference>
<organism evidence="3 4">
    <name type="scientific">Mortierella isabellina</name>
    <name type="common">Filamentous fungus</name>
    <name type="synonym">Umbelopsis isabellina</name>
    <dbReference type="NCBI Taxonomy" id="91625"/>
    <lineage>
        <taxon>Eukaryota</taxon>
        <taxon>Fungi</taxon>
        <taxon>Fungi incertae sedis</taxon>
        <taxon>Mucoromycota</taxon>
        <taxon>Mucoromycotina</taxon>
        <taxon>Umbelopsidomycetes</taxon>
        <taxon>Umbelopsidales</taxon>
        <taxon>Umbelopsidaceae</taxon>
        <taxon>Umbelopsis</taxon>
    </lineage>
</organism>
<keyword evidence="4" id="KW-1185">Reference proteome</keyword>
<keyword evidence="1" id="KW-0863">Zinc-finger</keyword>
<keyword evidence="1" id="KW-0479">Metal-binding</keyword>